<keyword evidence="5" id="KW-0297">G-protein coupled receptor</keyword>
<evidence type="ECO:0000313" key="11">
    <source>
        <dbReference type="EMBL" id="GAB0196538.1"/>
    </source>
</evidence>
<evidence type="ECO:0000256" key="5">
    <source>
        <dbReference type="ARBA" id="ARBA00023040"/>
    </source>
</evidence>
<proteinExistence type="predicted"/>
<keyword evidence="8" id="KW-0807">Transducer</keyword>
<evidence type="ECO:0000256" key="7">
    <source>
        <dbReference type="ARBA" id="ARBA00023170"/>
    </source>
</evidence>
<keyword evidence="4 9" id="KW-1133">Transmembrane helix</keyword>
<gene>
    <name evidence="11" type="ORF">GRJ2_002119100</name>
</gene>
<evidence type="ECO:0000256" key="1">
    <source>
        <dbReference type="ARBA" id="ARBA00004651"/>
    </source>
</evidence>
<dbReference type="Proteomes" id="UP001623348">
    <property type="component" value="Unassembled WGS sequence"/>
</dbReference>
<keyword evidence="3 9" id="KW-0812">Transmembrane</keyword>
<keyword evidence="7" id="KW-0675">Receptor</keyword>
<comment type="caution">
    <text evidence="11">The sequence shown here is derived from an EMBL/GenBank/DDBJ whole genome shotgun (WGS) entry which is preliminary data.</text>
</comment>
<keyword evidence="6 9" id="KW-0472">Membrane</keyword>
<keyword evidence="2" id="KW-1003">Cell membrane</keyword>
<dbReference type="SUPFAM" id="SSF81321">
    <property type="entry name" value="Family A G protein-coupled receptor-like"/>
    <property type="match status" value="1"/>
</dbReference>
<dbReference type="PANTHER" id="PTHR24229:SF112">
    <property type="entry name" value="CHEMOKINE-LIKE RECEPTOR 1"/>
    <property type="match status" value="1"/>
</dbReference>
<dbReference type="Gene3D" id="1.20.1070.10">
    <property type="entry name" value="Rhodopsin 7-helix transmembrane proteins"/>
    <property type="match status" value="1"/>
</dbReference>
<dbReference type="AlphaFoldDB" id="A0ABC9XFT0"/>
<accession>A0ABC9XFT0</accession>
<comment type="subcellular location">
    <subcellularLocation>
        <location evidence="1">Cell membrane</location>
        <topology evidence="1">Multi-pass membrane protein</topology>
    </subcellularLocation>
</comment>
<evidence type="ECO:0000256" key="2">
    <source>
        <dbReference type="ARBA" id="ARBA00022475"/>
    </source>
</evidence>
<keyword evidence="12" id="KW-1185">Reference proteome</keyword>
<reference evidence="11 12" key="1">
    <citation type="submission" date="2024-06" db="EMBL/GenBank/DDBJ databases">
        <title>The draft genome of Grus japonensis, version 3.</title>
        <authorList>
            <person name="Nabeshima K."/>
            <person name="Suzuki S."/>
            <person name="Onuma M."/>
        </authorList>
    </citation>
    <scope>NUCLEOTIDE SEQUENCE [LARGE SCALE GENOMIC DNA]</scope>
    <source>
        <strain evidence="11 12">451A</strain>
    </source>
</reference>
<organism evidence="11 12">
    <name type="scientific">Grus japonensis</name>
    <name type="common">Japanese crane</name>
    <name type="synonym">Red-crowned crane</name>
    <dbReference type="NCBI Taxonomy" id="30415"/>
    <lineage>
        <taxon>Eukaryota</taxon>
        <taxon>Metazoa</taxon>
        <taxon>Chordata</taxon>
        <taxon>Craniata</taxon>
        <taxon>Vertebrata</taxon>
        <taxon>Euteleostomi</taxon>
        <taxon>Archelosauria</taxon>
        <taxon>Archosauria</taxon>
        <taxon>Dinosauria</taxon>
        <taxon>Saurischia</taxon>
        <taxon>Theropoda</taxon>
        <taxon>Coelurosauria</taxon>
        <taxon>Aves</taxon>
        <taxon>Neognathae</taxon>
        <taxon>Neoaves</taxon>
        <taxon>Gruiformes</taxon>
        <taxon>Gruidae</taxon>
        <taxon>Grus</taxon>
    </lineage>
</organism>
<protein>
    <submittedName>
        <fullName evidence="11">Urotensin-2 receptor-like</fullName>
    </submittedName>
</protein>
<evidence type="ECO:0000256" key="9">
    <source>
        <dbReference type="SAM" id="Phobius"/>
    </source>
</evidence>
<feature type="domain" description="G-protein coupled receptors family 1 profile" evidence="10">
    <location>
        <begin position="1"/>
        <end position="62"/>
    </location>
</feature>
<dbReference type="InterPro" id="IPR017452">
    <property type="entry name" value="GPCR_Rhodpsn_7TM"/>
</dbReference>
<feature type="transmembrane region" description="Helical" evidence="9">
    <location>
        <begin position="35"/>
        <end position="55"/>
    </location>
</feature>
<dbReference type="PANTHER" id="PTHR24229">
    <property type="entry name" value="NEUROPEPTIDES RECEPTOR"/>
    <property type="match status" value="1"/>
</dbReference>
<dbReference type="Pfam" id="PF00001">
    <property type="entry name" value="7tm_1"/>
    <property type="match status" value="1"/>
</dbReference>
<dbReference type="PROSITE" id="PS50262">
    <property type="entry name" value="G_PROTEIN_RECEP_F1_2"/>
    <property type="match status" value="1"/>
</dbReference>
<dbReference type="InterPro" id="IPR000276">
    <property type="entry name" value="GPCR_Rhodpsn"/>
</dbReference>
<sequence>MHTSIFILIITSTQHYPAIIRPLDVLHRSRDRWRAVTCLVWLVAFLLTLPTVILIDLRTSHCDGLTESGSCSQHCWNHSLSQAEGPAYDLQHRARFLPFWLWQLFSIYWYEQGNRGGTTVTSITFLVTCLAYGNNCLKPFLYTLLSKPYSPAPGGPGEDGCSLGEAGARVAHRRAVGLSPSAGARGTAAACMRP</sequence>
<evidence type="ECO:0000256" key="4">
    <source>
        <dbReference type="ARBA" id="ARBA00022989"/>
    </source>
</evidence>
<evidence type="ECO:0000256" key="6">
    <source>
        <dbReference type="ARBA" id="ARBA00023136"/>
    </source>
</evidence>
<evidence type="ECO:0000256" key="3">
    <source>
        <dbReference type="ARBA" id="ARBA00022692"/>
    </source>
</evidence>
<dbReference type="GO" id="GO:0005886">
    <property type="term" value="C:plasma membrane"/>
    <property type="evidence" value="ECO:0007669"/>
    <property type="project" value="UniProtKB-SubCell"/>
</dbReference>
<evidence type="ECO:0000256" key="8">
    <source>
        <dbReference type="ARBA" id="ARBA00023224"/>
    </source>
</evidence>
<name>A0ABC9XFT0_GRUJA</name>
<dbReference type="EMBL" id="BAAFJT010000015">
    <property type="protein sequence ID" value="GAB0196538.1"/>
    <property type="molecule type" value="Genomic_DNA"/>
</dbReference>
<evidence type="ECO:0000313" key="12">
    <source>
        <dbReference type="Proteomes" id="UP001623348"/>
    </source>
</evidence>
<dbReference type="GO" id="GO:0004930">
    <property type="term" value="F:G protein-coupled receptor activity"/>
    <property type="evidence" value="ECO:0007669"/>
    <property type="project" value="UniProtKB-KW"/>
</dbReference>
<evidence type="ECO:0000259" key="10">
    <source>
        <dbReference type="PROSITE" id="PS50262"/>
    </source>
</evidence>